<accession>A0A1C7N9J7</accession>
<keyword evidence="6" id="KW-1185">Reference proteome</keyword>
<dbReference type="Pfam" id="PF25304">
    <property type="entry name" value="WHD_eIF2D"/>
    <property type="match status" value="1"/>
</dbReference>
<dbReference type="InterPro" id="IPR036885">
    <property type="entry name" value="SWIB_MDM2_dom_sf"/>
</dbReference>
<dbReference type="Gene3D" id="1.10.245.10">
    <property type="entry name" value="SWIB/MDM2 domain"/>
    <property type="match status" value="1"/>
</dbReference>
<dbReference type="PANTHER" id="PTHR12217:SF4">
    <property type="entry name" value="EUKARYOTIC TRANSLATION INITIATION FACTOR 2D"/>
    <property type="match status" value="1"/>
</dbReference>
<dbReference type="InterPro" id="IPR039757">
    <property type="entry name" value="EIF2D"/>
</dbReference>
<comment type="similarity">
    <text evidence="1">Belongs to the eIF2D family.</text>
</comment>
<feature type="domain" description="SUI1" evidence="3">
    <location>
        <begin position="479"/>
        <end position="555"/>
    </location>
</feature>
<dbReference type="InterPro" id="IPR058886">
    <property type="entry name" value="SWIB_eIF2D"/>
</dbReference>
<dbReference type="InParanoid" id="A0A1C7N9J7"/>
<keyword evidence="5" id="KW-0396">Initiation factor</keyword>
<feature type="region of interest" description="Disordered" evidence="2">
    <location>
        <begin position="188"/>
        <end position="225"/>
    </location>
</feature>
<reference evidence="5 6" key="1">
    <citation type="submission" date="2016-03" db="EMBL/GenBank/DDBJ databases">
        <title>Choanephora cucurbitarum.</title>
        <authorList>
            <person name="Min B."/>
            <person name="Park H."/>
            <person name="Park J.-H."/>
            <person name="Shin H.-D."/>
            <person name="Choi I.-G."/>
        </authorList>
    </citation>
    <scope>NUCLEOTIDE SEQUENCE [LARGE SCALE GENOMIC DNA]</scope>
    <source>
        <strain evidence="5 6">KUS-F28377</strain>
    </source>
</reference>
<protein>
    <submittedName>
        <fullName evidence="5">Eukaryotic translation initiation factor 2D</fullName>
    </submittedName>
</protein>
<dbReference type="CDD" id="cd11608">
    <property type="entry name" value="eIF2D_C"/>
    <property type="match status" value="1"/>
</dbReference>
<dbReference type="Pfam" id="PF26291">
    <property type="entry name" value="SWIB_eIF2D"/>
    <property type="match status" value="1"/>
</dbReference>
<feature type="domain" description="DM2" evidence="4">
    <location>
        <begin position="368"/>
        <end position="455"/>
    </location>
</feature>
<evidence type="ECO:0000256" key="2">
    <source>
        <dbReference type="SAM" id="MobiDB-lite"/>
    </source>
</evidence>
<dbReference type="PROSITE" id="PS50890">
    <property type="entry name" value="PUA"/>
    <property type="match status" value="1"/>
</dbReference>
<evidence type="ECO:0000256" key="1">
    <source>
        <dbReference type="ARBA" id="ARBA00010359"/>
    </source>
</evidence>
<dbReference type="PANTHER" id="PTHR12217">
    <property type="entry name" value="EUKARYOTIC TRANSLATION INITIATION FACTOR 2D"/>
    <property type="match status" value="1"/>
</dbReference>
<dbReference type="Pfam" id="PF26292">
    <property type="entry name" value="PUA_elF2D"/>
    <property type="match status" value="1"/>
</dbReference>
<feature type="region of interest" description="Disordered" evidence="2">
    <location>
        <begin position="342"/>
        <end position="364"/>
    </location>
</feature>
<dbReference type="InterPro" id="IPR057429">
    <property type="entry name" value="WH_eIF2D"/>
</dbReference>
<dbReference type="InterPro" id="IPR048248">
    <property type="entry name" value="PUA_eIF2d-like"/>
</dbReference>
<dbReference type="SUPFAM" id="SSF47592">
    <property type="entry name" value="SWIB/MDM2 domain"/>
    <property type="match status" value="1"/>
</dbReference>
<dbReference type="PROSITE" id="PS50296">
    <property type="entry name" value="SUI1"/>
    <property type="match status" value="1"/>
</dbReference>
<dbReference type="GO" id="GO:0003743">
    <property type="term" value="F:translation initiation factor activity"/>
    <property type="evidence" value="ECO:0007669"/>
    <property type="project" value="UniProtKB-KW"/>
</dbReference>
<organism evidence="5 6">
    <name type="scientific">Choanephora cucurbitarum</name>
    <dbReference type="NCBI Taxonomy" id="101091"/>
    <lineage>
        <taxon>Eukaryota</taxon>
        <taxon>Fungi</taxon>
        <taxon>Fungi incertae sedis</taxon>
        <taxon>Mucoromycota</taxon>
        <taxon>Mucoromycotina</taxon>
        <taxon>Mucoromycetes</taxon>
        <taxon>Mucorales</taxon>
        <taxon>Mucorineae</taxon>
        <taxon>Choanephoraceae</taxon>
        <taxon>Choanephoroideae</taxon>
        <taxon>Choanephora</taxon>
    </lineage>
</organism>
<dbReference type="OrthoDB" id="199771at2759"/>
<evidence type="ECO:0000313" key="5">
    <source>
        <dbReference type="EMBL" id="OBZ85296.1"/>
    </source>
</evidence>
<dbReference type="GO" id="GO:0001731">
    <property type="term" value="P:formation of translation preinitiation complex"/>
    <property type="evidence" value="ECO:0007669"/>
    <property type="project" value="InterPro"/>
</dbReference>
<dbReference type="InterPro" id="IPR036877">
    <property type="entry name" value="SUI1_dom_sf"/>
</dbReference>
<sequence length="575" mass="65057">MFKKPFANLKSFSPLRSSDRRRFQNEAYEAYPLIKEQCTAEGASHLMPDDLRSAKFIAHAGHSGIVYMSEKQVLWIAMESLPPVPTVYTLWQYPDMLPKLYTWGPVVHKLMEGADLMIPGLVLGPEGVLPTLDTSALVAITMKGYTYPLAIGTMAVPTSTIKPRSGQKGKAVHVIHVYHDYLWSMGDKSDPPQLQVDSNDDDEYEEDEEVQEEKKEEVTTKTPEPIESKQTAQLTTAEVDDWLKKSLYQALVYRIKKDQATSLFPLSASSFYSAYIMPSRPLEIGSEIDIKKSSWKKLQKFLKAMEKTGLLKTKEQRGETMIMSVNYSHPELQSVSRYKTIAQDPQPKKEQEKPVETKAAPSSNQAEVQELFKPLGPHLIKLFEDTKHDKNKMYTIPEIRQVMTDYIKLNNLVDLKNQKMIQIDVTLCDAILSKQEYNAVHQLPRDQLLHRICQKMQPFHMIRLPGKEPVVQKGSPKPVEITQEIRQGRKTVTKITGVEGFGLDVDDLAKELTRLCASSATYTPIHGVSPKNPLFEIMVQGPQIKNVTELMLSKGVPKRFIDTLDKTAKKGGGKR</sequence>
<dbReference type="FunFam" id="3.30.780.10:FF:000008">
    <property type="entry name" value="eukaryotic translation initiation factor 2D"/>
    <property type="match status" value="1"/>
</dbReference>
<evidence type="ECO:0000313" key="6">
    <source>
        <dbReference type="Proteomes" id="UP000093000"/>
    </source>
</evidence>
<dbReference type="Gene3D" id="3.10.400.20">
    <property type="match status" value="1"/>
</dbReference>
<keyword evidence="5" id="KW-0648">Protein biosynthesis</keyword>
<evidence type="ECO:0000259" key="4">
    <source>
        <dbReference type="PROSITE" id="PS51925"/>
    </source>
</evidence>
<dbReference type="InterPro" id="IPR001950">
    <property type="entry name" value="SUI1"/>
</dbReference>
<gene>
    <name evidence="5" type="primary">EIF2D</name>
    <name evidence="5" type="ORF">A0J61_06656</name>
</gene>
<feature type="compositionally biased region" description="Basic and acidic residues" evidence="2">
    <location>
        <begin position="346"/>
        <end position="356"/>
    </location>
</feature>
<evidence type="ECO:0000259" key="3">
    <source>
        <dbReference type="PROSITE" id="PS50296"/>
    </source>
</evidence>
<dbReference type="Gene3D" id="3.30.780.10">
    <property type="entry name" value="SUI1-like domain"/>
    <property type="match status" value="1"/>
</dbReference>
<dbReference type="Pfam" id="PF17832">
    <property type="entry name" value="Pre-PUA"/>
    <property type="match status" value="1"/>
</dbReference>
<dbReference type="Pfam" id="PF01253">
    <property type="entry name" value="SUI1"/>
    <property type="match status" value="1"/>
</dbReference>
<dbReference type="PROSITE" id="PS51925">
    <property type="entry name" value="SWIB_MDM2"/>
    <property type="match status" value="1"/>
</dbReference>
<comment type="caution">
    <text evidence="5">The sequence shown here is derived from an EMBL/GenBank/DDBJ whole genome shotgun (WGS) entry which is preliminary data.</text>
</comment>
<dbReference type="SUPFAM" id="SSF55159">
    <property type="entry name" value="eIF1-like"/>
    <property type="match status" value="1"/>
</dbReference>
<dbReference type="SUPFAM" id="SSF88697">
    <property type="entry name" value="PUA domain-like"/>
    <property type="match status" value="1"/>
</dbReference>
<dbReference type="Proteomes" id="UP000093000">
    <property type="component" value="Unassembled WGS sequence"/>
</dbReference>
<dbReference type="InterPro" id="IPR015947">
    <property type="entry name" value="PUA-like_sf"/>
</dbReference>
<dbReference type="InterPro" id="IPR039759">
    <property type="entry name" value="eIF2D_SUI1"/>
</dbReference>
<proteinExistence type="inferred from homology"/>
<feature type="compositionally biased region" description="Acidic residues" evidence="2">
    <location>
        <begin position="198"/>
        <end position="211"/>
    </location>
</feature>
<dbReference type="AlphaFoldDB" id="A0A1C7N9J7"/>
<dbReference type="EMBL" id="LUGH01000412">
    <property type="protein sequence ID" value="OBZ85296.1"/>
    <property type="molecule type" value="Genomic_DNA"/>
</dbReference>
<dbReference type="CDD" id="cd21156">
    <property type="entry name" value="PUA_eIF2d-like"/>
    <property type="match status" value="1"/>
</dbReference>
<name>A0A1C7N9J7_9FUNG</name>
<feature type="compositionally biased region" description="Basic and acidic residues" evidence="2">
    <location>
        <begin position="212"/>
        <end position="225"/>
    </location>
</feature>
<dbReference type="STRING" id="101091.A0A1C7N9J7"/>
<dbReference type="InterPro" id="IPR003121">
    <property type="entry name" value="SWIB_MDM2_domain"/>
</dbReference>
<dbReference type="InterPro" id="IPR041366">
    <property type="entry name" value="Pre-PUA"/>
</dbReference>